<dbReference type="HOGENOM" id="CLU_1608206_0_0_7"/>
<dbReference type="Proteomes" id="UP000002191">
    <property type="component" value="Chromosome"/>
</dbReference>
<reference evidence="1 2" key="2">
    <citation type="journal article" date="2014" name="Genome Announc.">
        <title>Complete Genome Sequence of the Subsurface, Mesophilic Sulfate-Reducing Bacterium Desulfovibrio aespoeensis Aspo-2.</title>
        <authorList>
            <person name="Pedersen K."/>
            <person name="Bengtsson A."/>
            <person name="Edlund J."/>
            <person name="Rabe L."/>
            <person name="Hazen T."/>
            <person name="Chakraborty R."/>
            <person name="Goodwin L."/>
            <person name="Shapiro N."/>
        </authorList>
    </citation>
    <scope>NUCLEOTIDE SEQUENCE [LARGE SCALE GENOMIC DNA]</scope>
    <source>
        <strain evidence="2">ATCC 700646 / DSM 10631 / Aspo-2</strain>
    </source>
</reference>
<dbReference type="eggNOG" id="ENOG503181W">
    <property type="taxonomic scope" value="Bacteria"/>
</dbReference>
<dbReference type="STRING" id="643562.Daes_3329"/>
<gene>
    <name evidence="1" type="ordered locus">Daes_3329</name>
</gene>
<proteinExistence type="predicted"/>
<accession>E6VSH4</accession>
<sequence length="175" mass="19671">MNKTTTPKGAPRRRAKRHFWSGWPEGSRQRLFRLAPRGTALVCLSVFIGLRLLVGSVTTQIEESKAQYARVLPLVEEILTLRAQRGDLAHLPPDKAVWRIIDDLSIEQNLISMRETGLGEDDVALQTTLTGLPLNTLARFLNDLRDRASLQTRDCALTRNPDDPRLSDAHLVLAR</sequence>
<organism evidence="1 2">
    <name type="scientific">Pseudodesulfovibrio aespoeensis (strain ATCC 700646 / DSM 10631 / Aspo-2)</name>
    <name type="common">Desulfovibrio aespoeensis</name>
    <dbReference type="NCBI Taxonomy" id="643562"/>
    <lineage>
        <taxon>Bacteria</taxon>
        <taxon>Pseudomonadati</taxon>
        <taxon>Thermodesulfobacteriota</taxon>
        <taxon>Desulfovibrionia</taxon>
        <taxon>Desulfovibrionales</taxon>
        <taxon>Desulfovibrionaceae</taxon>
    </lineage>
</organism>
<evidence type="ECO:0000313" key="1">
    <source>
        <dbReference type="EMBL" id="ADU64317.1"/>
    </source>
</evidence>
<dbReference type="OrthoDB" id="5458418at2"/>
<protein>
    <submittedName>
        <fullName evidence="1">Uncharacterized protein</fullName>
    </submittedName>
</protein>
<dbReference type="KEGG" id="das:Daes_3329"/>
<dbReference type="EMBL" id="CP002431">
    <property type="protein sequence ID" value="ADU64317.1"/>
    <property type="molecule type" value="Genomic_DNA"/>
</dbReference>
<dbReference type="AlphaFoldDB" id="E6VSH4"/>
<name>E6VSH4_PSEA9</name>
<keyword evidence="2" id="KW-1185">Reference proteome</keyword>
<evidence type="ECO:0000313" key="2">
    <source>
        <dbReference type="Proteomes" id="UP000002191"/>
    </source>
</evidence>
<reference evidence="2" key="1">
    <citation type="submission" date="2010-12" db="EMBL/GenBank/DDBJ databases">
        <title>Complete sequence of Desulfovibrio aespoeensis Aspo-2.</title>
        <authorList>
            <consortium name="US DOE Joint Genome Institute"/>
            <person name="Lucas S."/>
            <person name="Copeland A."/>
            <person name="Lapidus A."/>
            <person name="Cheng J.-F."/>
            <person name="Goodwin L."/>
            <person name="Pitluck S."/>
            <person name="Chertkov O."/>
            <person name="Misra M."/>
            <person name="Detter J.C."/>
            <person name="Han C."/>
            <person name="Tapia R."/>
            <person name="Land M."/>
            <person name="Hauser L."/>
            <person name="Kyrpides N."/>
            <person name="Ivanova N."/>
            <person name="Ovchinnikova G."/>
            <person name="Pedersen K."/>
            <person name="Jagevall S."/>
            <person name="Hazen T."/>
            <person name="Woyke T."/>
        </authorList>
    </citation>
    <scope>NUCLEOTIDE SEQUENCE [LARGE SCALE GENOMIC DNA]</scope>
    <source>
        <strain evidence="2">ATCC 700646 / DSM 10631 / Aspo-2</strain>
    </source>
</reference>
<dbReference type="RefSeq" id="WP_013516211.1">
    <property type="nucleotide sequence ID" value="NC_014844.1"/>
</dbReference>